<comment type="caution">
    <text evidence="2">The sequence shown here is derived from an EMBL/GenBank/DDBJ whole genome shotgun (WGS) entry which is preliminary data.</text>
</comment>
<evidence type="ECO:0000313" key="2">
    <source>
        <dbReference type="EMBL" id="KAH1175660.1"/>
    </source>
</evidence>
<proteinExistence type="predicted"/>
<feature type="compositionally biased region" description="Basic residues" evidence="1">
    <location>
        <begin position="286"/>
        <end position="305"/>
    </location>
</feature>
<sequence>MAEQALGVRARGARIREKPNKFLSSTQKTTTTHPLSLKGPEKSQTLHSNWEGTSLFKKQTETSLSPYIEKSPSIDDLEESLRKLKVQVDSLASSLSFDPHQDYAIDSSTTVNSSTFNSAWPRVHNGTYAEADIGDSPKPSAESEWFLNPRHLVKPLGEYPALTSLGLPTFSTSPINRVPGLLGSEIASRDYVPSLDLAHTESFPVKLGAPHVIGVRSLLPPKIPVQDCSPERSLSLDRSGTNRSRSFSPAPKRTRWLRSRSQSPRPIWRPNSAKANACAQPPPHFGRSRYSRKKTASTRQSRSRIYKPGALAARSCTPARMNTRGPLSYSWSPYSLPSTAVASPTAQEINERFLQTLAEGAVGRSLIEMSPYQKELARLRLERLRVEEEWLLELKRQQELERTRGPKPKWYEMKNSQFHYEAHKNNELLRNSQDLQSVYNYRQELASMSKEFQQHLKPAHLHSL</sequence>
<keyword evidence="3" id="KW-1185">Reference proteome</keyword>
<evidence type="ECO:0000256" key="1">
    <source>
        <dbReference type="SAM" id="MobiDB-lite"/>
    </source>
</evidence>
<evidence type="ECO:0000313" key="3">
    <source>
        <dbReference type="Proteomes" id="UP000827986"/>
    </source>
</evidence>
<feature type="compositionally biased region" description="Polar residues" evidence="1">
    <location>
        <begin position="22"/>
        <end position="34"/>
    </location>
</feature>
<dbReference type="AlphaFoldDB" id="A0A9D3XAG8"/>
<accession>A0A9D3XAG8</accession>
<feature type="compositionally biased region" description="Polar residues" evidence="1">
    <location>
        <begin position="236"/>
        <end position="247"/>
    </location>
</feature>
<feature type="region of interest" description="Disordered" evidence="1">
    <location>
        <begin position="1"/>
        <end position="46"/>
    </location>
</feature>
<dbReference type="OrthoDB" id="2101380at2759"/>
<reference evidence="2" key="1">
    <citation type="submission" date="2021-09" db="EMBL/GenBank/DDBJ databases">
        <title>The genome of Mauremys mutica provides insights into the evolution of semi-aquatic lifestyle.</title>
        <authorList>
            <person name="Gong S."/>
            <person name="Gao Y."/>
        </authorList>
    </citation>
    <scope>NUCLEOTIDE SEQUENCE</scope>
    <source>
        <strain evidence="2">MM-2020</strain>
        <tissue evidence="2">Muscle</tissue>
    </source>
</reference>
<dbReference type="Proteomes" id="UP000827986">
    <property type="component" value="Unassembled WGS sequence"/>
</dbReference>
<name>A0A9D3XAG8_9SAUR</name>
<protein>
    <submittedName>
        <fullName evidence="2">Uncharacterized protein</fullName>
    </submittedName>
</protein>
<gene>
    <name evidence="2" type="ORF">KIL84_022185</name>
</gene>
<dbReference type="EMBL" id="JAHDVG010000476">
    <property type="protein sequence ID" value="KAH1175660.1"/>
    <property type="molecule type" value="Genomic_DNA"/>
</dbReference>
<organism evidence="2 3">
    <name type="scientific">Mauremys mutica</name>
    <name type="common">yellowpond turtle</name>
    <dbReference type="NCBI Taxonomy" id="74926"/>
    <lineage>
        <taxon>Eukaryota</taxon>
        <taxon>Metazoa</taxon>
        <taxon>Chordata</taxon>
        <taxon>Craniata</taxon>
        <taxon>Vertebrata</taxon>
        <taxon>Euteleostomi</taxon>
        <taxon>Archelosauria</taxon>
        <taxon>Testudinata</taxon>
        <taxon>Testudines</taxon>
        <taxon>Cryptodira</taxon>
        <taxon>Durocryptodira</taxon>
        <taxon>Testudinoidea</taxon>
        <taxon>Geoemydidae</taxon>
        <taxon>Geoemydinae</taxon>
        <taxon>Mauremys</taxon>
    </lineage>
</organism>
<feature type="region of interest" description="Disordered" evidence="1">
    <location>
        <begin position="224"/>
        <end position="307"/>
    </location>
</feature>